<keyword evidence="1" id="KW-1133">Transmembrane helix</keyword>
<sequence length="493" mass="50840">MRLIRARLADADRDSVVAALDELEAEYALLPDDERVDSAFLELPVADGAVDAVLAHLRDSGLDADAYTVVVDADASQTVNDHLDDQFVEGPQGNRGISHPEIRERAEDLTPGRATYLAFAALSATLATAGLLLNSAIVVVGAMVIAPFAGSSLSASVGAVIDDRGMLVRSVVSQGLGLVAAYLSAVVVTYAVRESLFVPATLAVARVQQVGFFVTPSLLALAVAVAAGAAGALALATDLPVSIAGVAVAAAIVPSVAAAAIGTVWFQPVLVLGAVVLLLMNIVFINIAAYVALVALGYRSSVVADTWRDLGPSLRTGAYALVVVAFVAVAAATAAATYTHVTFEQEVNAGVQTTLSEEEYRSLELVGVATQYDDPGLFRSPESVTVTVASDADAVHPDLAADVRERLRQRTGQAVTVEVHTLDYQRAVAESGGTESPRLVRWLSALYDRATGLVRDEVTDPPVGAVGPADIEPSGGFGAFGVAGPFGGAALGR</sequence>
<proteinExistence type="predicted"/>
<dbReference type="Proteomes" id="UP000198531">
    <property type="component" value="Unassembled WGS sequence"/>
</dbReference>
<feature type="transmembrane region" description="Helical" evidence="1">
    <location>
        <begin position="212"/>
        <end position="236"/>
    </location>
</feature>
<organism evidence="2 3">
    <name type="scientific">Halogeometricum rufum</name>
    <dbReference type="NCBI Taxonomy" id="553469"/>
    <lineage>
        <taxon>Archaea</taxon>
        <taxon>Methanobacteriati</taxon>
        <taxon>Methanobacteriota</taxon>
        <taxon>Stenosarchaea group</taxon>
        <taxon>Halobacteria</taxon>
        <taxon>Halobacteriales</taxon>
        <taxon>Haloferacaceae</taxon>
        <taxon>Halogeometricum</taxon>
    </lineage>
</organism>
<evidence type="ECO:0000256" key="1">
    <source>
        <dbReference type="SAM" id="Phobius"/>
    </source>
</evidence>
<protein>
    <submittedName>
        <fullName evidence="2">Uncharacterized hydrophobic domain-containing protein</fullName>
    </submittedName>
</protein>
<evidence type="ECO:0000313" key="2">
    <source>
        <dbReference type="EMBL" id="SFR70901.1"/>
    </source>
</evidence>
<dbReference type="RefSeq" id="WP_089810533.1">
    <property type="nucleotide sequence ID" value="NZ_FOYT01000005.1"/>
</dbReference>
<dbReference type="PANTHER" id="PTHR20992:SF9">
    <property type="entry name" value="AT15442P-RELATED"/>
    <property type="match status" value="1"/>
</dbReference>
<keyword evidence="1" id="KW-0472">Membrane</keyword>
<dbReference type="STRING" id="553469.SAMN04487947_3761"/>
<feature type="transmembrane region" description="Helical" evidence="1">
    <location>
        <begin position="243"/>
        <end position="266"/>
    </location>
</feature>
<evidence type="ECO:0000313" key="3">
    <source>
        <dbReference type="Proteomes" id="UP000198531"/>
    </source>
</evidence>
<dbReference type="EMBL" id="FOYT01000005">
    <property type="protein sequence ID" value="SFR70901.1"/>
    <property type="molecule type" value="Genomic_DNA"/>
</dbReference>
<feature type="transmembrane region" description="Helical" evidence="1">
    <location>
        <begin position="114"/>
        <end position="133"/>
    </location>
</feature>
<dbReference type="InterPro" id="IPR005240">
    <property type="entry name" value="DUF389"/>
</dbReference>
<dbReference type="AlphaFoldDB" id="A0A1I6IW43"/>
<keyword evidence="1" id="KW-0812">Transmembrane</keyword>
<keyword evidence="3" id="KW-1185">Reference proteome</keyword>
<feature type="transmembrane region" description="Helical" evidence="1">
    <location>
        <begin position="139"/>
        <end position="161"/>
    </location>
</feature>
<dbReference type="Pfam" id="PF04087">
    <property type="entry name" value="DUF389"/>
    <property type="match status" value="1"/>
</dbReference>
<feature type="transmembrane region" description="Helical" evidence="1">
    <location>
        <begin position="173"/>
        <end position="192"/>
    </location>
</feature>
<gene>
    <name evidence="2" type="ORF">SAMN04487947_3761</name>
</gene>
<dbReference type="PANTHER" id="PTHR20992">
    <property type="entry name" value="AT15442P-RELATED"/>
    <property type="match status" value="1"/>
</dbReference>
<reference evidence="3" key="1">
    <citation type="submission" date="2016-10" db="EMBL/GenBank/DDBJ databases">
        <authorList>
            <person name="Varghese N."/>
            <person name="Submissions S."/>
        </authorList>
    </citation>
    <scope>NUCLEOTIDE SEQUENCE [LARGE SCALE GENOMIC DNA]</scope>
    <source>
        <strain evidence="3">CGMCC 1.7736</strain>
    </source>
</reference>
<name>A0A1I6IW43_9EURY</name>
<feature type="transmembrane region" description="Helical" evidence="1">
    <location>
        <begin position="318"/>
        <end position="338"/>
    </location>
</feature>
<accession>A0A1I6IW43</accession>
<feature type="transmembrane region" description="Helical" evidence="1">
    <location>
        <begin position="272"/>
        <end position="298"/>
    </location>
</feature>